<gene>
    <name evidence="2" type="ORF">FCH32_11395</name>
</gene>
<evidence type="ECO:0000259" key="1">
    <source>
        <dbReference type="Pfam" id="PF13438"/>
    </source>
</evidence>
<protein>
    <submittedName>
        <fullName evidence="2">DUF4113 domain-containing protein</fullName>
    </submittedName>
</protein>
<sequence length="47" mass="5543">MGQDRLPGWGQSTLYFAGQGIQQQWKMKRDMLSPRYTTRLSDLLQVR</sequence>
<dbReference type="AlphaFoldDB" id="A0ABD6M8U4"/>
<feature type="domain" description="DUF4113" evidence="1">
    <location>
        <begin position="9"/>
        <end position="46"/>
    </location>
</feature>
<evidence type="ECO:0000313" key="2">
    <source>
        <dbReference type="EMBL" id="NTZ50902.1"/>
    </source>
</evidence>
<dbReference type="EMBL" id="SUQN01000004">
    <property type="protein sequence ID" value="NTZ50902.1"/>
    <property type="molecule type" value="Genomic_DNA"/>
</dbReference>
<comment type="caution">
    <text evidence="2">The sequence shown here is derived from an EMBL/GenBank/DDBJ whole genome shotgun (WGS) entry which is preliminary data.</text>
</comment>
<proteinExistence type="predicted"/>
<dbReference type="Pfam" id="PF13438">
    <property type="entry name" value="DUF4113"/>
    <property type="match status" value="1"/>
</dbReference>
<name>A0ABD6M8U4_9ENTR</name>
<organism evidence="2 3">
    <name type="scientific">Citrobacter gillenii</name>
    <dbReference type="NCBI Taxonomy" id="67828"/>
    <lineage>
        <taxon>Bacteria</taxon>
        <taxon>Pseudomonadati</taxon>
        <taxon>Pseudomonadota</taxon>
        <taxon>Gammaproteobacteria</taxon>
        <taxon>Enterobacterales</taxon>
        <taxon>Enterobacteriaceae</taxon>
        <taxon>Citrobacter</taxon>
        <taxon>Citrobacter freundii complex</taxon>
    </lineage>
</organism>
<keyword evidence="3" id="KW-1185">Reference proteome</keyword>
<dbReference type="Proteomes" id="UP000729009">
    <property type="component" value="Unassembled WGS sequence"/>
</dbReference>
<evidence type="ECO:0000313" key="3">
    <source>
        <dbReference type="Proteomes" id="UP000729009"/>
    </source>
</evidence>
<dbReference type="InterPro" id="IPR025188">
    <property type="entry name" value="DUF4113"/>
</dbReference>
<reference evidence="2 3" key="1">
    <citation type="submission" date="2019-05" db="EMBL/GenBank/DDBJ databases">
        <title>Draft genomes of bacterial isolates retrieved from different Forrest soils.</title>
        <authorList>
            <person name="Soares-Castro P."/>
            <person name="Santos P.M."/>
        </authorList>
    </citation>
    <scope>NUCLEOTIDE SEQUENCE [LARGE SCALE GENOMIC DNA]</scope>
    <source>
        <strain evidence="2 3">UMG736</strain>
    </source>
</reference>
<accession>A0ABD6M8U4</accession>